<keyword evidence="8" id="KW-0969">Cilium</keyword>
<keyword evidence="3 5" id="KW-0175">Coiled coil</keyword>
<comment type="similarity">
    <text evidence="1 5">Belongs to the FliD family.</text>
</comment>
<dbReference type="AlphaFoldDB" id="A0A1L0AE24"/>
<evidence type="ECO:0000256" key="2">
    <source>
        <dbReference type="ARBA" id="ARBA00011255"/>
    </source>
</evidence>
<comment type="subcellular location">
    <subcellularLocation>
        <location evidence="5">Secreted</location>
    </subcellularLocation>
    <subcellularLocation>
        <location evidence="5">Bacterial flagellum</location>
    </subcellularLocation>
</comment>
<dbReference type="GO" id="GO:0071973">
    <property type="term" value="P:bacterial-type flagellum-dependent cell motility"/>
    <property type="evidence" value="ECO:0007669"/>
    <property type="project" value="TreeGrafter"/>
</dbReference>
<dbReference type="PANTHER" id="PTHR30288">
    <property type="entry name" value="FLAGELLAR CAP/ASSEMBLY PROTEIN FLID"/>
    <property type="match status" value="1"/>
</dbReference>
<dbReference type="Proteomes" id="UP000183794">
    <property type="component" value="Unassembled WGS sequence"/>
</dbReference>
<dbReference type="EMBL" id="FPLD01000014">
    <property type="protein sequence ID" value="SGY85131.1"/>
    <property type="molecule type" value="Genomic_DNA"/>
</dbReference>
<evidence type="ECO:0000313" key="9">
    <source>
        <dbReference type="Proteomes" id="UP000183794"/>
    </source>
</evidence>
<keyword evidence="8" id="KW-0966">Cell projection</keyword>
<evidence type="ECO:0000256" key="1">
    <source>
        <dbReference type="ARBA" id="ARBA00009764"/>
    </source>
</evidence>
<dbReference type="GO" id="GO:0005576">
    <property type="term" value="C:extracellular region"/>
    <property type="evidence" value="ECO:0007669"/>
    <property type="project" value="UniProtKB-SubCell"/>
</dbReference>
<dbReference type="OrthoDB" id="9810816at2"/>
<evidence type="ECO:0000256" key="4">
    <source>
        <dbReference type="ARBA" id="ARBA00023143"/>
    </source>
</evidence>
<gene>
    <name evidence="8" type="ORF">NVI5450_0480</name>
</gene>
<accession>A0A1L0AE24</accession>
<feature type="coiled-coil region" evidence="5">
    <location>
        <begin position="403"/>
        <end position="430"/>
    </location>
</feature>
<organism evidence="8 9">
    <name type="scientific">Moritella viscosa</name>
    <dbReference type="NCBI Taxonomy" id="80854"/>
    <lineage>
        <taxon>Bacteria</taxon>
        <taxon>Pseudomonadati</taxon>
        <taxon>Pseudomonadota</taxon>
        <taxon>Gammaproteobacteria</taxon>
        <taxon>Alteromonadales</taxon>
        <taxon>Moritellaceae</taxon>
        <taxon>Moritella</taxon>
    </lineage>
</organism>
<dbReference type="Pfam" id="PF07195">
    <property type="entry name" value="FliD_C"/>
    <property type="match status" value="1"/>
</dbReference>
<evidence type="ECO:0000256" key="5">
    <source>
        <dbReference type="RuleBase" id="RU362066"/>
    </source>
</evidence>
<proteinExistence type="inferred from homology"/>
<comment type="subunit">
    <text evidence="2 5">Homopentamer.</text>
</comment>
<dbReference type="InterPro" id="IPR040026">
    <property type="entry name" value="FliD"/>
</dbReference>
<reference evidence="8 9" key="1">
    <citation type="submission" date="2016-11" db="EMBL/GenBank/DDBJ databases">
        <authorList>
            <person name="Jaros S."/>
            <person name="Januszkiewicz K."/>
            <person name="Wedrychowicz H."/>
        </authorList>
    </citation>
    <scope>NUCLEOTIDE SEQUENCE [LARGE SCALE GENOMIC DNA]</scope>
    <source>
        <strain evidence="8">NVI 5450</strain>
    </source>
</reference>
<protein>
    <recommendedName>
        <fullName evidence="5">Flagellar hook-associated protein 2</fullName>
        <shortName evidence="5">HAP2</shortName>
    </recommendedName>
    <alternativeName>
        <fullName evidence="5">Flagellar cap protein</fullName>
    </alternativeName>
</protein>
<feature type="domain" description="Flagellar hook-associated protein 2 N-terminal" evidence="6">
    <location>
        <begin position="3"/>
        <end position="97"/>
    </location>
</feature>
<comment type="function">
    <text evidence="5">Required for morphogenesis and for the elongation of the flagellar filament by facilitating polymerization of the flagellin monomers at the tip of growing filament. Forms a capping structure, which prevents flagellin subunits (transported through the central channel of the flagellum) from leaking out without polymerization at the distal end.</text>
</comment>
<dbReference type="GO" id="GO:0009421">
    <property type="term" value="C:bacterial-type flagellum filament cap"/>
    <property type="evidence" value="ECO:0007669"/>
    <property type="project" value="InterPro"/>
</dbReference>
<dbReference type="PANTHER" id="PTHR30288:SF0">
    <property type="entry name" value="FLAGELLAR HOOK-ASSOCIATED PROTEIN 2"/>
    <property type="match status" value="1"/>
</dbReference>
<keyword evidence="4 5" id="KW-0975">Bacterial flagellum</keyword>
<dbReference type="GO" id="GO:0007155">
    <property type="term" value="P:cell adhesion"/>
    <property type="evidence" value="ECO:0007669"/>
    <property type="project" value="InterPro"/>
</dbReference>
<sequence length="458" mass="49588">MAIDPASLSSKLVAATRAGLDKHSNTQKATVNNKIRAFKALDGKVGDLSTALKDLSKNSDLRATNTKLSSEGIIKASTTDGAIVGDYSIEVSQLAKASRIGLTFKDENVKIPNEGELIFTVGGKPWMLTLSDTKILPADANLMDLRNAINNAKDNPGVQAAIIRTGTDVKLVLSSSKTGTEHALKVEYVGGSKTLDEIVTPKTVTDPADPKKTIVTGQIELSKAQDAELTFNGIKIISQSNKVENITDNLTLELITKTETDKPLTLTVGRDDDAITKSLESLVSAYNSLVGRVKTATVSKVESGDTKKITRAALSGDSTASSMMRQLRAVFSNLPDGGYLSQVGLKFDKNGEISLDKTALAKSLDKDPDILNNMLLGKDSIVDRLSTTLEPYSKSRGLFDNRVSSLNSEIDRLQDKTAQLDVQMESLYQRYLKQFTAMQQLQSQMQQTSRLFGMSQQF</sequence>
<dbReference type="InterPro" id="IPR003481">
    <property type="entry name" value="FliD_N"/>
</dbReference>
<keyword evidence="8" id="KW-0282">Flagellum</keyword>
<evidence type="ECO:0000313" key="8">
    <source>
        <dbReference type="EMBL" id="SGY85131.1"/>
    </source>
</evidence>
<dbReference type="RefSeq" id="WP_075517933.1">
    <property type="nucleotide sequence ID" value="NZ_FPLD01000014.1"/>
</dbReference>
<feature type="domain" description="Flagellar hook-associated protein 2 C-terminal" evidence="7">
    <location>
        <begin position="224"/>
        <end position="447"/>
    </location>
</feature>
<keyword evidence="5" id="KW-0964">Secreted</keyword>
<dbReference type="GO" id="GO:0009424">
    <property type="term" value="C:bacterial-type flagellum hook"/>
    <property type="evidence" value="ECO:0007669"/>
    <property type="project" value="UniProtKB-UniRule"/>
</dbReference>
<evidence type="ECO:0000259" key="7">
    <source>
        <dbReference type="Pfam" id="PF07195"/>
    </source>
</evidence>
<evidence type="ECO:0000256" key="3">
    <source>
        <dbReference type="ARBA" id="ARBA00023054"/>
    </source>
</evidence>
<name>A0A1L0AE24_9GAMM</name>
<dbReference type="InterPro" id="IPR010809">
    <property type="entry name" value="FliD_C"/>
</dbReference>
<dbReference type="Pfam" id="PF02465">
    <property type="entry name" value="FliD_N"/>
    <property type="match status" value="1"/>
</dbReference>
<evidence type="ECO:0000259" key="6">
    <source>
        <dbReference type="Pfam" id="PF02465"/>
    </source>
</evidence>